<dbReference type="OrthoDB" id="196547at2759"/>
<evidence type="ECO:0000313" key="3">
    <source>
        <dbReference type="EMBL" id="KAJ1959170.1"/>
    </source>
</evidence>
<gene>
    <name evidence="3" type="ORF">IWQ62_004719</name>
</gene>
<dbReference type="Gene3D" id="1.10.167.10">
    <property type="entry name" value="Regulator of G-protein Signalling 4, domain 2"/>
    <property type="match status" value="1"/>
</dbReference>
<dbReference type="InterPro" id="IPR036305">
    <property type="entry name" value="RGS_sf"/>
</dbReference>
<dbReference type="EMBL" id="JANBPY010001663">
    <property type="protein sequence ID" value="KAJ1959170.1"/>
    <property type="molecule type" value="Genomic_DNA"/>
</dbReference>
<feature type="transmembrane region" description="Helical" evidence="2">
    <location>
        <begin position="205"/>
        <end position="224"/>
    </location>
</feature>
<keyword evidence="4" id="KW-1185">Reference proteome</keyword>
<evidence type="ECO:0000256" key="2">
    <source>
        <dbReference type="SAM" id="Phobius"/>
    </source>
</evidence>
<keyword evidence="2" id="KW-1133">Transmembrane helix</keyword>
<feature type="transmembrane region" description="Helical" evidence="2">
    <location>
        <begin position="279"/>
        <end position="300"/>
    </location>
</feature>
<feature type="transmembrane region" description="Helical" evidence="2">
    <location>
        <begin position="83"/>
        <end position="106"/>
    </location>
</feature>
<feature type="compositionally biased region" description="Basic and acidic residues" evidence="1">
    <location>
        <begin position="600"/>
        <end position="609"/>
    </location>
</feature>
<name>A0A9W8E5W5_9FUNG</name>
<feature type="transmembrane region" description="Helical" evidence="2">
    <location>
        <begin position="22"/>
        <end position="44"/>
    </location>
</feature>
<protein>
    <recommendedName>
        <fullName evidence="5">RGS domain-containing protein</fullName>
    </recommendedName>
</protein>
<evidence type="ECO:0000256" key="1">
    <source>
        <dbReference type="SAM" id="MobiDB-lite"/>
    </source>
</evidence>
<feature type="transmembrane region" description="Helical" evidence="2">
    <location>
        <begin position="56"/>
        <end position="77"/>
    </location>
</feature>
<keyword evidence="2" id="KW-0472">Membrane</keyword>
<evidence type="ECO:0000313" key="4">
    <source>
        <dbReference type="Proteomes" id="UP001150925"/>
    </source>
</evidence>
<sequence length="716" mass="81938">MKEHTVSTVTSVDFDSSTPRSIVYWVIIAAYFILFTVTTTVFYIRSKYVRDIRLRSPGLTILMCVLGFLLAECILLASVYPKFFPVSMVFWGMHIGGCLWVAIMIYRATRFIMVARQNEDKIHWVATIASGARICTCDKLPGQRPPLLPILKKLLKASPTRKERTGTVTLSQYVNAEKLEAPTSSPDGVFICSHRCRAVYRAMRIVIFIVLCLWISYCATIHTVTTCFNRDPFSPSCIYINDYYLPLMIFFGMHIFLICPAMVYLLWGIHDGYHIRNEMIHTIIITGTCLCMYIFLRAVTTELSRYIHSADIFALAMICTHITLVVVPIIKTWSQRRHHQGGLESSVELKQSANYIDFQRVVSDKLLFHKLKETAAECFCTESILFLEDYQRLKGKVYYSYLKSQNSTMDTLFLPDFEEVSDDQDHDGYGSEINLPAFNDSGSILGHDCKPPMDKLPTELPKSPTPRRVKTQPSFIEFPTPITYTIYDTIDEYRNNIPSTAPTQYGQVAGNHLQGWTGRIEISDYVTQVRGSPSNPLCMNIPGYLSAVPAVFQQQQQHHQQQQQQIYTTLTSEYVSANVLRSPELSTSFSGGLSVRQRRPSYDVRERKSSISPNPAVSTEYPQPLMTHRKPSLPFYRSTGVNEGVVLELKHVYNKYFSSHSEFILPVEQPTLHQIKYKAERGLWKLDMFDSARDELLHLVYANVFPKFLDLFSEIF</sequence>
<dbReference type="AlphaFoldDB" id="A0A9W8E5W5"/>
<comment type="caution">
    <text evidence="3">The sequence shown here is derived from an EMBL/GenBank/DDBJ whole genome shotgun (WGS) entry which is preliminary data.</text>
</comment>
<feature type="compositionally biased region" description="Polar residues" evidence="1">
    <location>
        <begin position="610"/>
        <end position="621"/>
    </location>
</feature>
<proteinExistence type="predicted"/>
<evidence type="ECO:0008006" key="5">
    <source>
        <dbReference type="Google" id="ProtNLM"/>
    </source>
</evidence>
<keyword evidence="2" id="KW-0812">Transmembrane</keyword>
<organism evidence="3 4">
    <name type="scientific">Dispira parvispora</name>
    <dbReference type="NCBI Taxonomy" id="1520584"/>
    <lineage>
        <taxon>Eukaryota</taxon>
        <taxon>Fungi</taxon>
        <taxon>Fungi incertae sedis</taxon>
        <taxon>Zoopagomycota</taxon>
        <taxon>Kickxellomycotina</taxon>
        <taxon>Dimargaritomycetes</taxon>
        <taxon>Dimargaritales</taxon>
        <taxon>Dimargaritaceae</taxon>
        <taxon>Dispira</taxon>
    </lineage>
</organism>
<dbReference type="Proteomes" id="UP001150925">
    <property type="component" value="Unassembled WGS sequence"/>
</dbReference>
<accession>A0A9W8E5W5</accession>
<feature type="transmembrane region" description="Helical" evidence="2">
    <location>
        <begin position="312"/>
        <end position="330"/>
    </location>
</feature>
<dbReference type="InterPro" id="IPR044926">
    <property type="entry name" value="RGS_subdomain_2"/>
</dbReference>
<feature type="transmembrane region" description="Helical" evidence="2">
    <location>
        <begin position="244"/>
        <end position="267"/>
    </location>
</feature>
<feature type="region of interest" description="Disordered" evidence="1">
    <location>
        <begin position="600"/>
        <end position="623"/>
    </location>
</feature>
<dbReference type="SUPFAM" id="SSF48097">
    <property type="entry name" value="Regulator of G-protein signaling, RGS"/>
    <property type="match status" value="1"/>
</dbReference>
<reference evidence="3" key="1">
    <citation type="submission" date="2022-07" db="EMBL/GenBank/DDBJ databases">
        <title>Phylogenomic reconstructions and comparative analyses of Kickxellomycotina fungi.</title>
        <authorList>
            <person name="Reynolds N.K."/>
            <person name="Stajich J.E."/>
            <person name="Barry K."/>
            <person name="Grigoriev I.V."/>
            <person name="Crous P."/>
            <person name="Smith M.E."/>
        </authorList>
    </citation>
    <scope>NUCLEOTIDE SEQUENCE</scope>
    <source>
        <strain evidence="3">RSA 1196</strain>
    </source>
</reference>